<comment type="catalytic activity">
    <reaction evidence="2 3">
        <text>[protein]-L-glutamate 5-O-methyl ester + H2O = L-glutamyl-[protein] + methanol + H(+)</text>
        <dbReference type="Rhea" id="RHEA:23236"/>
        <dbReference type="Rhea" id="RHEA-COMP:10208"/>
        <dbReference type="Rhea" id="RHEA-COMP:10311"/>
        <dbReference type="ChEBI" id="CHEBI:15377"/>
        <dbReference type="ChEBI" id="CHEBI:15378"/>
        <dbReference type="ChEBI" id="CHEBI:17790"/>
        <dbReference type="ChEBI" id="CHEBI:29973"/>
        <dbReference type="ChEBI" id="CHEBI:82795"/>
        <dbReference type="EC" id="3.1.1.61"/>
    </reaction>
</comment>
<dbReference type="PIRSF" id="PIRSF000876">
    <property type="entry name" value="RR_chemtxs_CheB"/>
    <property type="match status" value="1"/>
</dbReference>
<dbReference type="PROSITE" id="PS50122">
    <property type="entry name" value="CHEB"/>
    <property type="match status" value="1"/>
</dbReference>
<comment type="domain">
    <text evidence="3">Contains a C-terminal catalytic domain, and an N-terminal region which modulates catalytic activity.</text>
</comment>
<name>A0ABT9ZR35_9BACI</name>
<keyword evidence="3" id="KW-0963">Cytoplasm</keyword>
<dbReference type="Pfam" id="PF00072">
    <property type="entry name" value="Response_reg"/>
    <property type="match status" value="1"/>
</dbReference>
<protein>
    <recommendedName>
        <fullName evidence="3">Protein-glutamate methylesterase/protein-glutamine glutaminase</fullName>
        <ecNumber evidence="3">3.1.1.61</ecNumber>
        <ecNumber evidence="3">3.5.1.44</ecNumber>
    </recommendedName>
</protein>
<dbReference type="EC" id="3.5.1.44" evidence="3"/>
<comment type="similarity">
    <text evidence="3">Belongs to the CheB family.</text>
</comment>
<dbReference type="Gene3D" id="3.40.50.2300">
    <property type="match status" value="1"/>
</dbReference>
<comment type="catalytic activity">
    <reaction evidence="3">
        <text>L-glutaminyl-[protein] + H2O = L-glutamyl-[protein] + NH4(+)</text>
        <dbReference type="Rhea" id="RHEA:16441"/>
        <dbReference type="Rhea" id="RHEA-COMP:10207"/>
        <dbReference type="Rhea" id="RHEA-COMP:10208"/>
        <dbReference type="ChEBI" id="CHEBI:15377"/>
        <dbReference type="ChEBI" id="CHEBI:28938"/>
        <dbReference type="ChEBI" id="CHEBI:29973"/>
        <dbReference type="ChEBI" id="CHEBI:30011"/>
        <dbReference type="EC" id="3.5.1.44"/>
    </reaction>
</comment>
<sequence length="361" mass="39607">MINVLVVDDSAFMRKMISDILEKDSRIKVVDRARNGEDALKKIKLHNPDVITLDVEMPIMDGLEALQIIMREYPKPVIMVSSTTKEGAATTIRAMEYGAFDFIEKPSGSISLDIYKVQTDLIDKVIYGAKVSITKLSTNHQKDPCKEAPIISEVSNSFPVSYPFINSKKLSSKGIIAIGTSTGGPKALQRILSELPEDFPHPILIVQHMPIGFTKSLSERLNTLSKISVKEAENGEFVQRGVAYIAPGGYHLKVRRLGTALVIVLDQSEQINNHRPSVDALFLSLSELPKQDVMAIILTGMGSDGKNGLLQLKKTTPTIAVAESNESAIVYGMPRAAIETNKVDIIVNIEQVASTIVRHCK</sequence>
<feature type="domain" description="Response regulatory" evidence="6">
    <location>
        <begin position="3"/>
        <end position="120"/>
    </location>
</feature>
<dbReference type="PANTHER" id="PTHR42872">
    <property type="entry name" value="PROTEIN-GLUTAMATE METHYLESTERASE/PROTEIN-GLUTAMINE GLUTAMINASE"/>
    <property type="match status" value="1"/>
</dbReference>
<dbReference type="InterPro" id="IPR000673">
    <property type="entry name" value="Sig_transdc_resp-reg_Me-estase"/>
</dbReference>
<evidence type="ECO:0000256" key="5">
    <source>
        <dbReference type="PROSITE-ProRule" id="PRU00169"/>
    </source>
</evidence>
<dbReference type="RefSeq" id="WP_307322678.1">
    <property type="nucleotide sequence ID" value="NZ_JAUSUG010000003.1"/>
</dbReference>
<dbReference type="InterPro" id="IPR011006">
    <property type="entry name" value="CheY-like_superfamily"/>
</dbReference>
<dbReference type="SMART" id="SM00448">
    <property type="entry name" value="REC"/>
    <property type="match status" value="1"/>
</dbReference>
<keyword evidence="9" id="KW-1185">Reference proteome</keyword>
<dbReference type="EMBL" id="JAUSUG010000003">
    <property type="protein sequence ID" value="MDQ0253693.1"/>
    <property type="molecule type" value="Genomic_DNA"/>
</dbReference>
<organism evidence="8 9">
    <name type="scientific">Evansella vedderi</name>
    <dbReference type="NCBI Taxonomy" id="38282"/>
    <lineage>
        <taxon>Bacteria</taxon>
        <taxon>Bacillati</taxon>
        <taxon>Bacillota</taxon>
        <taxon>Bacilli</taxon>
        <taxon>Bacillales</taxon>
        <taxon>Bacillaceae</taxon>
        <taxon>Evansella</taxon>
    </lineage>
</organism>
<evidence type="ECO:0000259" key="6">
    <source>
        <dbReference type="PROSITE" id="PS50110"/>
    </source>
</evidence>
<dbReference type="InterPro" id="IPR035909">
    <property type="entry name" value="CheB_C"/>
</dbReference>
<feature type="modified residue" description="4-aspartylphosphate" evidence="3 5">
    <location>
        <position position="54"/>
    </location>
</feature>
<dbReference type="CDD" id="cd16432">
    <property type="entry name" value="CheB_Rec"/>
    <property type="match status" value="1"/>
</dbReference>
<dbReference type="SUPFAM" id="SSF52172">
    <property type="entry name" value="CheY-like"/>
    <property type="match status" value="1"/>
</dbReference>
<evidence type="ECO:0000313" key="9">
    <source>
        <dbReference type="Proteomes" id="UP001230005"/>
    </source>
</evidence>
<evidence type="ECO:0000256" key="1">
    <source>
        <dbReference type="ARBA" id="ARBA00022801"/>
    </source>
</evidence>
<keyword evidence="3 4" id="KW-0145">Chemotaxis</keyword>
<evidence type="ECO:0000256" key="4">
    <source>
        <dbReference type="PROSITE-ProRule" id="PRU00050"/>
    </source>
</evidence>
<dbReference type="PROSITE" id="PS50110">
    <property type="entry name" value="RESPONSE_REGULATORY"/>
    <property type="match status" value="1"/>
</dbReference>
<keyword evidence="1 3" id="KW-0378">Hydrolase</keyword>
<keyword evidence="3 5" id="KW-0597">Phosphoprotein</keyword>
<feature type="active site" evidence="3 4">
    <location>
        <position position="304"/>
    </location>
</feature>
<dbReference type="SUPFAM" id="SSF52738">
    <property type="entry name" value="Methylesterase CheB, C-terminal domain"/>
    <property type="match status" value="1"/>
</dbReference>
<dbReference type="PANTHER" id="PTHR42872:SF3">
    <property type="entry name" value="PROTEIN-GLUTAMATE METHYLESTERASE_PROTEIN-GLUTAMINE GLUTAMINASE 1"/>
    <property type="match status" value="1"/>
</dbReference>
<dbReference type="HAMAP" id="MF_00099">
    <property type="entry name" value="CheB_chemtxs"/>
    <property type="match status" value="1"/>
</dbReference>
<dbReference type="Pfam" id="PF01339">
    <property type="entry name" value="CheB_methylest"/>
    <property type="match status" value="1"/>
</dbReference>
<feature type="active site" evidence="3 4">
    <location>
        <position position="208"/>
    </location>
</feature>
<dbReference type="Gene3D" id="3.40.50.180">
    <property type="entry name" value="Methylesterase CheB, C-terminal domain"/>
    <property type="match status" value="1"/>
</dbReference>
<dbReference type="Proteomes" id="UP001230005">
    <property type="component" value="Unassembled WGS sequence"/>
</dbReference>
<reference evidence="8 9" key="1">
    <citation type="submission" date="2023-07" db="EMBL/GenBank/DDBJ databases">
        <title>Genomic Encyclopedia of Type Strains, Phase IV (KMG-IV): sequencing the most valuable type-strain genomes for metagenomic binning, comparative biology and taxonomic classification.</title>
        <authorList>
            <person name="Goeker M."/>
        </authorList>
    </citation>
    <scope>NUCLEOTIDE SEQUENCE [LARGE SCALE GENOMIC DNA]</scope>
    <source>
        <strain evidence="8 9">DSM 9768</strain>
    </source>
</reference>
<gene>
    <name evidence="3" type="primary">cheB</name>
    <name evidence="8" type="ORF">J2S74_001065</name>
</gene>
<evidence type="ECO:0000259" key="7">
    <source>
        <dbReference type="PROSITE" id="PS50122"/>
    </source>
</evidence>
<proteinExistence type="inferred from homology"/>
<evidence type="ECO:0000313" key="8">
    <source>
        <dbReference type="EMBL" id="MDQ0253693.1"/>
    </source>
</evidence>
<feature type="domain" description="CheB-type methylesterase" evidence="7">
    <location>
        <begin position="169"/>
        <end position="361"/>
    </location>
</feature>
<evidence type="ECO:0000256" key="2">
    <source>
        <dbReference type="ARBA" id="ARBA00048267"/>
    </source>
</evidence>
<comment type="function">
    <text evidence="3">Involved in chemotaxis. Part of a chemotaxis signal transduction system that modulates chemotaxis in response to various stimuli. Catalyzes the demethylation of specific methylglutamate residues introduced into the chemoreceptors (methyl-accepting chemotaxis proteins or MCP) by CheR. Also mediates the irreversible deamidation of specific glutamine residues to glutamic acid.</text>
</comment>
<accession>A0ABT9ZR35</accession>
<dbReference type="NCBIfam" id="NF001965">
    <property type="entry name" value="PRK00742.1"/>
    <property type="match status" value="1"/>
</dbReference>
<dbReference type="InterPro" id="IPR001789">
    <property type="entry name" value="Sig_transdc_resp-reg_receiver"/>
</dbReference>
<dbReference type="InterPro" id="IPR008248">
    <property type="entry name" value="CheB-like"/>
</dbReference>
<feature type="active site" evidence="3 4">
    <location>
        <position position="181"/>
    </location>
</feature>
<comment type="PTM">
    <text evidence="3">Phosphorylated by CheA. Phosphorylation of the N-terminal regulatory domain activates the methylesterase activity.</text>
</comment>
<dbReference type="EC" id="3.1.1.61" evidence="3"/>
<evidence type="ECO:0000256" key="3">
    <source>
        <dbReference type="HAMAP-Rule" id="MF_00099"/>
    </source>
</evidence>
<comment type="caution">
    <text evidence="8">The sequence shown here is derived from an EMBL/GenBank/DDBJ whole genome shotgun (WGS) entry which is preliminary data.</text>
</comment>
<comment type="subcellular location">
    <subcellularLocation>
        <location evidence="3">Cytoplasm</location>
    </subcellularLocation>
</comment>
<dbReference type="CDD" id="cd17541">
    <property type="entry name" value="REC_CheB-like"/>
    <property type="match status" value="1"/>
</dbReference>
<dbReference type="GO" id="GO:0008984">
    <property type="term" value="F:protein-glutamate methylesterase activity"/>
    <property type="evidence" value="ECO:0007669"/>
    <property type="project" value="UniProtKB-EC"/>
</dbReference>